<evidence type="ECO:0000313" key="1">
    <source>
        <dbReference type="EMBL" id="MDG5976073.1"/>
    </source>
</evidence>
<sequence length="229" mass="24860">MRSNLHRSTLVRQLEGCLPTGAAAPGDVARQDVAERLGQWLNVADAISLSSAHATIAAAGRQAARVSGQPATAAATLQAELERVRAVLSQSISTRDAKHKPDPDDLDTEFALCLQRYQDQQRRLEMSVDALRGHVRQTLAQGSPRLAQLAALDAVLDDMLGGREQRLLNNVPALLKARFTALRQAAAASDTPRDLHWLQGFNTELEQTLLAELDHRLQPVVGMIEAVDS</sequence>
<dbReference type="Proteomes" id="UP001152876">
    <property type="component" value="Unassembled WGS sequence"/>
</dbReference>
<name>A0A9X4NQX8_9BURK</name>
<organism evidence="1 2">
    <name type="scientific">Hydrogenophaga taeniospiralis CCUG 15921</name>
    <dbReference type="NCBI Taxonomy" id="1281780"/>
    <lineage>
        <taxon>Bacteria</taxon>
        <taxon>Pseudomonadati</taxon>
        <taxon>Pseudomonadota</taxon>
        <taxon>Betaproteobacteria</taxon>
        <taxon>Burkholderiales</taxon>
        <taxon>Comamonadaceae</taxon>
        <taxon>Hydrogenophaga</taxon>
    </lineage>
</organism>
<evidence type="ECO:0008006" key="3">
    <source>
        <dbReference type="Google" id="ProtNLM"/>
    </source>
</evidence>
<evidence type="ECO:0000313" key="2">
    <source>
        <dbReference type="Proteomes" id="UP001152876"/>
    </source>
</evidence>
<dbReference type="RefSeq" id="WP_068172225.1">
    <property type="nucleotide sequence ID" value="NZ_AOGK01000010.1"/>
</dbReference>
<dbReference type="AlphaFoldDB" id="A0A9X4NQX8"/>
<reference evidence="1" key="1">
    <citation type="submission" date="2013-01" db="EMBL/GenBank/DDBJ databases">
        <title>Genome draft of Hydrogenophaga taeniospiralis 2K1.</title>
        <authorList>
            <person name="Gomila M."/>
            <person name="Lalucat J."/>
        </authorList>
    </citation>
    <scope>NUCLEOTIDE SEQUENCE</scope>
    <source>
        <strain evidence="1">CCUG 15921</strain>
    </source>
</reference>
<dbReference type="EMBL" id="AOGK01000010">
    <property type="protein sequence ID" value="MDG5976073.1"/>
    <property type="molecule type" value="Genomic_DNA"/>
</dbReference>
<protein>
    <recommendedName>
        <fullName evidence="3">DUF3348 domain-containing protein</fullName>
    </recommendedName>
</protein>
<keyword evidence="2" id="KW-1185">Reference proteome</keyword>
<proteinExistence type="predicted"/>
<dbReference type="Pfam" id="PF11828">
    <property type="entry name" value="DUF3348"/>
    <property type="match status" value="1"/>
</dbReference>
<gene>
    <name evidence="1" type="ORF">H010_12464</name>
</gene>
<comment type="caution">
    <text evidence="1">The sequence shown here is derived from an EMBL/GenBank/DDBJ whole genome shotgun (WGS) entry which is preliminary data.</text>
</comment>
<accession>A0A9X4NQX8</accession>
<dbReference type="InterPro" id="IPR021783">
    <property type="entry name" value="DUF3348"/>
</dbReference>